<dbReference type="OrthoDB" id="9815144at2"/>
<proteinExistence type="predicted"/>
<accession>A0A366HMR8</accession>
<protein>
    <submittedName>
        <fullName evidence="1">LmbE family N-acetylglucosaminyl deacetylase</fullName>
    </submittedName>
</protein>
<dbReference type="AlphaFoldDB" id="A0A366HMR8"/>
<dbReference type="InterPro" id="IPR024078">
    <property type="entry name" value="LmbE-like_dom_sf"/>
</dbReference>
<keyword evidence="2" id="KW-1185">Reference proteome</keyword>
<dbReference type="EMBL" id="QNRR01000004">
    <property type="protein sequence ID" value="RBP44462.1"/>
    <property type="molecule type" value="Genomic_DNA"/>
</dbReference>
<comment type="caution">
    <text evidence="1">The sequence shown here is derived from an EMBL/GenBank/DDBJ whole genome shotgun (WGS) entry which is preliminary data.</text>
</comment>
<evidence type="ECO:0000313" key="2">
    <source>
        <dbReference type="Proteomes" id="UP000253426"/>
    </source>
</evidence>
<dbReference type="Pfam" id="PF02585">
    <property type="entry name" value="PIG-L"/>
    <property type="match status" value="1"/>
</dbReference>
<gene>
    <name evidence="1" type="ORF">DES53_104283</name>
</gene>
<organism evidence="1 2">
    <name type="scientific">Roseimicrobium gellanilyticum</name>
    <dbReference type="NCBI Taxonomy" id="748857"/>
    <lineage>
        <taxon>Bacteria</taxon>
        <taxon>Pseudomonadati</taxon>
        <taxon>Verrucomicrobiota</taxon>
        <taxon>Verrucomicrobiia</taxon>
        <taxon>Verrucomicrobiales</taxon>
        <taxon>Verrucomicrobiaceae</taxon>
        <taxon>Roseimicrobium</taxon>
    </lineage>
</organism>
<dbReference type="RefSeq" id="WP_113958864.1">
    <property type="nucleotide sequence ID" value="NZ_QNRR01000004.1"/>
</dbReference>
<sequence>MPLPQTILAIGAHYDDCVFGIPGILLQAVRKHHRVVILSLIGDYTNWPPVQGREPQLLEVTKQLAQERGMEMRFLKHASMHFRLGEDTQREVAEIVEEVKPTTSFMLWPHDRHPDHESAASICKAALMQPRTILGRDCPAPRRVFCYDNGPRHTIGFEPNTFVDVTAEWPASMEWLGRLMAFVNKKEYDAATLDSSRQAKESLARYRGATCGVKYAEAIWSMTAAPVEIL</sequence>
<dbReference type="Gene3D" id="3.40.50.10320">
    <property type="entry name" value="LmbE-like"/>
    <property type="match status" value="1"/>
</dbReference>
<dbReference type="InterPro" id="IPR003737">
    <property type="entry name" value="GlcNAc_PI_deacetylase-related"/>
</dbReference>
<dbReference type="Proteomes" id="UP000253426">
    <property type="component" value="Unassembled WGS sequence"/>
</dbReference>
<dbReference type="SUPFAM" id="SSF102588">
    <property type="entry name" value="LmbE-like"/>
    <property type="match status" value="1"/>
</dbReference>
<reference evidence="1 2" key="1">
    <citation type="submission" date="2018-06" db="EMBL/GenBank/DDBJ databases">
        <title>Genomic Encyclopedia of Type Strains, Phase IV (KMG-IV): sequencing the most valuable type-strain genomes for metagenomic binning, comparative biology and taxonomic classification.</title>
        <authorList>
            <person name="Goeker M."/>
        </authorList>
    </citation>
    <scope>NUCLEOTIDE SEQUENCE [LARGE SCALE GENOMIC DNA]</scope>
    <source>
        <strain evidence="1 2">DSM 25532</strain>
    </source>
</reference>
<name>A0A366HMR8_9BACT</name>
<evidence type="ECO:0000313" key="1">
    <source>
        <dbReference type="EMBL" id="RBP44462.1"/>
    </source>
</evidence>